<protein>
    <recommendedName>
        <fullName evidence="8">Phytoene dehydrogenase</fullName>
    </recommendedName>
</protein>
<comment type="similarity">
    <text evidence="3 9">Belongs to the carotenoid/retinoid oxidoreductase family.</text>
</comment>
<dbReference type="InterPro" id="IPR036188">
    <property type="entry name" value="FAD/NAD-bd_sf"/>
</dbReference>
<dbReference type="PANTHER" id="PTHR43734">
    <property type="entry name" value="PHYTOENE DESATURASE"/>
    <property type="match status" value="1"/>
</dbReference>
<evidence type="ECO:0000313" key="11">
    <source>
        <dbReference type="EMBL" id="MET4755238.1"/>
    </source>
</evidence>
<evidence type="ECO:0000256" key="3">
    <source>
        <dbReference type="ARBA" id="ARBA00006046"/>
    </source>
</evidence>
<feature type="domain" description="Amine oxidase" evidence="10">
    <location>
        <begin position="11"/>
        <end position="479"/>
    </location>
</feature>
<reference evidence="11 12" key="1">
    <citation type="submission" date="2024-06" db="EMBL/GenBank/DDBJ databases">
        <title>Genomic Encyclopedia of Type Strains, Phase V (KMG-V): Genome sequencing to study the core and pangenomes of soil and plant-associated prokaryotes.</title>
        <authorList>
            <person name="Whitman W."/>
        </authorList>
    </citation>
    <scope>NUCLEOTIDE SEQUENCE [LARGE SCALE GENOMIC DNA]</scope>
    <source>
        <strain evidence="11 12">NE40</strain>
    </source>
</reference>
<evidence type="ECO:0000256" key="5">
    <source>
        <dbReference type="ARBA" id="ARBA00022746"/>
    </source>
</evidence>
<dbReference type="InterPro" id="IPR002937">
    <property type="entry name" value="Amino_oxidase"/>
</dbReference>
<evidence type="ECO:0000256" key="4">
    <source>
        <dbReference type="ARBA" id="ARBA00022630"/>
    </source>
</evidence>
<gene>
    <name evidence="11" type="ORF">V5J35_000430</name>
</gene>
<dbReference type="InterPro" id="IPR008150">
    <property type="entry name" value="Phytoene_DH_bac_CS"/>
</dbReference>
<keyword evidence="7 9" id="KW-0560">Oxidoreductase</keyword>
<keyword evidence="5 9" id="KW-0125">Carotenoid biosynthesis</keyword>
<accession>A0ABV2SBU6</accession>
<evidence type="ECO:0000256" key="8">
    <source>
        <dbReference type="ARBA" id="ARBA00031986"/>
    </source>
</evidence>
<dbReference type="Pfam" id="PF01593">
    <property type="entry name" value="Amino_oxidase"/>
    <property type="match status" value="1"/>
</dbReference>
<dbReference type="NCBIfam" id="TIGR02734">
    <property type="entry name" value="crtI_fam"/>
    <property type="match status" value="1"/>
</dbReference>
<dbReference type="Gene3D" id="3.50.50.60">
    <property type="entry name" value="FAD/NAD(P)-binding domain"/>
    <property type="match status" value="2"/>
</dbReference>
<dbReference type="GO" id="GO:0016491">
    <property type="term" value="F:oxidoreductase activity"/>
    <property type="evidence" value="ECO:0007669"/>
    <property type="project" value="UniProtKB-KW"/>
</dbReference>
<comment type="caution">
    <text evidence="11">The sequence shown here is derived from an EMBL/GenBank/DDBJ whole genome shotgun (WGS) entry which is preliminary data.</text>
</comment>
<dbReference type="PANTHER" id="PTHR43734:SF3">
    <property type="entry name" value="B-CAROTENE KETOLASE"/>
    <property type="match status" value="1"/>
</dbReference>
<dbReference type="SUPFAM" id="SSF51905">
    <property type="entry name" value="FAD/NAD(P)-binding domain"/>
    <property type="match status" value="1"/>
</dbReference>
<dbReference type="RefSeq" id="WP_354009682.1">
    <property type="nucleotide sequence ID" value="NZ_JBEWTA010000001.1"/>
</dbReference>
<proteinExistence type="inferred from homology"/>
<comment type="cofactor">
    <cofactor evidence="1">
        <name>FAD</name>
        <dbReference type="ChEBI" id="CHEBI:57692"/>
    </cofactor>
</comment>
<dbReference type="Proteomes" id="UP001549366">
    <property type="component" value="Unassembled WGS sequence"/>
</dbReference>
<evidence type="ECO:0000256" key="7">
    <source>
        <dbReference type="ARBA" id="ARBA00023002"/>
    </source>
</evidence>
<evidence type="ECO:0000256" key="2">
    <source>
        <dbReference type="ARBA" id="ARBA00004829"/>
    </source>
</evidence>
<dbReference type="EMBL" id="JBEWTB010000002">
    <property type="protein sequence ID" value="MET4755238.1"/>
    <property type="molecule type" value="Genomic_DNA"/>
</dbReference>
<evidence type="ECO:0000256" key="1">
    <source>
        <dbReference type="ARBA" id="ARBA00001974"/>
    </source>
</evidence>
<evidence type="ECO:0000256" key="6">
    <source>
        <dbReference type="ARBA" id="ARBA00022827"/>
    </source>
</evidence>
<dbReference type="PROSITE" id="PS00982">
    <property type="entry name" value="PHYTOENE_DH"/>
    <property type="match status" value="1"/>
</dbReference>
<keyword evidence="4" id="KW-0285">Flavoprotein</keyword>
<comment type="pathway">
    <text evidence="2 9">Carotenoid biosynthesis.</text>
</comment>
<evidence type="ECO:0000256" key="9">
    <source>
        <dbReference type="RuleBase" id="RU362075"/>
    </source>
</evidence>
<name>A0ABV2SBU6_9GAMM</name>
<evidence type="ECO:0000259" key="10">
    <source>
        <dbReference type="Pfam" id="PF01593"/>
    </source>
</evidence>
<keyword evidence="6" id="KW-0274">FAD</keyword>
<evidence type="ECO:0000313" key="12">
    <source>
        <dbReference type="Proteomes" id="UP001549366"/>
    </source>
</evidence>
<keyword evidence="12" id="KW-1185">Reference proteome</keyword>
<dbReference type="InterPro" id="IPR014105">
    <property type="entry name" value="Carotenoid/retinoid_OxRdtase"/>
</dbReference>
<sequence length="490" mass="55267">MNRAIVIGAGLGGLAAALRLRARGYRVEIIDRCREPGGRAQVFHRNGYVFDAGPTVITAPFLFEELFGLFNKRLSDYVALVPLKPWYRFCFPDGDTFDYGGSQEEILQEISRISPEDRTGYLDLVAESKAIFDIGFSLLADKPFHQLNEMIRQIPNLMRLRCHRSVWDLVTQHLKHEKLRQAFSIQPLLVGGNPFDTTCIYSLIHYLELQWGVHFVMGGTGALTVALHRLLKEQGVRLHLNATVKRCTVEKQVIRHVETTDGRQFDAELFVANCDPLHLYSDLLPRESVRFSARLKGHLAARSMGLFVLYLGTDRKYESLAHHTIWLGRRYRSLLDDIFKRKILADDFSLYLHRPTATDPSLAPAGCDAFYVLAPVPNLLGNVDWDTVRWSYGNKIIHALETSIMPELSACIVERFDMTPNEFHNDYMSPAGDGFSIAPTFRQSAWFRYHNQGEGPKNLFLVGAGTHPGAGLPGVLCSAKVLEHLLPDSA</sequence>
<organism evidence="11 12">
    <name type="scientific">Endozoicomonas lisbonensis</name>
    <dbReference type="NCBI Taxonomy" id="3120522"/>
    <lineage>
        <taxon>Bacteria</taxon>
        <taxon>Pseudomonadati</taxon>
        <taxon>Pseudomonadota</taxon>
        <taxon>Gammaproteobacteria</taxon>
        <taxon>Oceanospirillales</taxon>
        <taxon>Endozoicomonadaceae</taxon>
        <taxon>Endozoicomonas</taxon>
    </lineage>
</organism>